<comment type="function">
    <text evidence="6">Participates in transcription termination.</text>
</comment>
<dbReference type="Pfam" id="PF26594">
    <property type="entry name" value="KH_NusA_2nd"/>
    <property type="match status" value="1"/>
</dbReference>
<evidence type="ECO:0000259" key="8">
    <source>
        <dbReference type="Pfam" id="PF26594"/>
    </source>
</evidence>
<keyword evidence="1 6" id="KW-0806">Transcription termination</keyword>
<gene>
    <name evidence="6" type="primary">nusA</name>
    <name evidence="9" type="ORF">EGH21_08160</name>
</gene>
<dbReference type="Pfam" id="PF07650">
    <property type="entry name" value="KH_2"/>
    <property type="match status" value="1"/>
</dbReference>
<keyword evidence="2 6" id="KW-0963">Cytoplasm</keyword>
<keyword evidence="3" id="KW-0694">RNA-binding</keyword>
<comment type="similarity">
    <text evidence="6">Belongs to the NusA family.</text>
</comment>
<sequence length="141" mass="15472">MRVEISDEARRLVALFEDEADVTVRDCVVDEDHDQIVYLVKRGEMADAIGPGGQTVEAVEERLGRDVKLVEDAETAENFVANALAPAAVYNVTVSENDDTVAYVEVAQEDRGAAIGREGRNIDAARQLAKRHFEIDGIELT</sequence>
<accession>A0AAW4PPH3</accession>
<dbReference type="CDD" id="cd22530">
    <property type="entry name" value="KH-II_NusA_arch_rpt1"/>
    <property type="match status" value="1"/>
</dbReference>
<feature type="domain" description="KH type-2" evidence="7">
    <location>
        <begin position="16"/>
        <end position="72"/>
    </location>
</feature>
<evidence type="ECO:0000256" key="6">
    <source>
        <dbReference type="HAMAP-Rule" id="MF_00945"/>
    </source>
</evidence>
<dbReference type="GO" id="GO:0005829">
    <property type="term" value="C:cytosol"/>
    <property type="evidence" value="ECO:0007669"/>
    <property type="project" value="TreeGrafter"/>
</dbReference>
<dbReference type="InterPro" id="IPR010212">
    <property type="entry name" value="NusA_arc"/>
</dbReference>
<dbReference type="GO" id="GO:0031564">
    <property type="term" value="P:transcription antitermination"/>
    <property type="evidence" value="ECO:0007669"/>
    <property type="project" value="InterPro"/>
</dbReference>
<dbReference type="InterPro" id="IPR030842">
    <property type="entry name" value="TF_NusA_bacterial"/>
</dbReference>
<dbReference type="AlphaFoldDB" id="A0AAW4PPH3"/>
<reference evidence="9 10" key="1">
    <citation type="submission" date="2021-06" db="EMBL/GenBank/DDBJ databases">
        <title>Halomicroarcula sp. a new haloarchaeum isolated from saline soil.</title>
        <authorList>
            <person name="Duran-Viseras A."/>
            <person name="Sanchez-Porro C."/>
            <person name="Ventosa A."/>
        </authorList>
    </citation>
    <scope>NUCLEOTIDE SEQUENCE [LARGE SCALE GENOMIC DNA]</scope>
    <source>
        <strain evidence="9 10">F13</strain>
    </source>
</reference>
<comment type="subcellular location">
    <subcellularLocation>
        <location evidence="6">Cytoplasm</location>
    </subcellularLocation>
</comment>
<dbReference type="PANTHER" id="PTHR22648">
    <property type="entry name" value="TRANSCRIPTION TERMINATION FACTOR NUSA"/>
    <property type="match status" value="1"/>
</dbReference>
<dbReference type="CDD" id="cd22531">
    <property type="entry name" value="KH-II_NusA_arch_rpt2"/>
    <property type="match status" value="1"/>
</dbReference>
<evidence type="ECO:0000256" key="1">
    <source>
        <dbReference type="ARBA" id="ARBA00022472"/>
    </source>
</evidence>
<dbReference type="EMBL" id="RKLR01000002">
    <property type="protein sequence ID" value="MBX0322999.1"/>
    <property type="molecule type" value="Genomic_DNA"/>
</dbReference>
<evidence type="ECO:0000256" key="3">
    <source>
        <dbReference type="ARBA" id="ARBA00022884"/>
    </source>
</evidence>
<evidence type="ECO:0000256" key="5">
    <source>
        <dbReference type="ARBA" id="ARBA00023163"/>
    </source>
</evidence>
<dbReference type="SUPFAM" id="SSF54814">
    <property type="entry name" value="Prokaryotic type KH domain (KH-domain type II)"/>
    <property type="match status" value="2"/>
</dbReference>
<dbReference type="InterPro" id="IPR058582">
    <property type="entry name" value="KH_NusA_2nd"/>
</dbReference>
<dbReference type="RefSeq" id="WP_220617965.1">
    <property type="nucleotide sequence ID" value="NZ_RKLR01000002.1"/>
</dbReference>
<dbReference type="GO" id="GO:0003723">
    <property type="term" value="F:RNA binding"/>
    <property type="evidence" value="ECO:0007669"/>
    <property type="project" value="UniProtKB-KW"/>
</dbReference>
<name>A0AAW4PPH3_9EURY</name>
<evidence type="ECO:0000313" key="10">
    <source>
        <dbReference type="Proteomes" id="UP001430377"/>
    </source>
</evidence>
<dbReference type="Proteomes" id="UP001430377">
    <property type="component" value="Unassembled WGS sequence"/>
</dbReference>
<dbReference type="InterPro" id="IPR009019">
    <property type="entry name" value="KH_sf_prok-type"/>
</dbReference>
<evidence type="ECO:0000313" key="9">
    <source>
        <dbReference type="EMBL" id="MBX0322999.1"/>
    </source>
</evidence>
<evidence type="ECO:0000259" key="7">
    <source>
        <dbReference type="Pfam" id="PF07650"/>
    </source>
</evidence>
<dbReference type="Gene3D" id="3.30.300.20">
    <property type="match status" value="2"/>
</dbReference>
<proteinExistence type="inferred from homology"/>
<dbReference type="InterPro" id="IPR015946">
    <property type="entry name" value="KH_dom-like_a/b"/>
</dbReference>
<organism evidence="9 10">
    <name type="scientific">Haloarcula rubra</name>
    <dbReference type="NCBI Taxonomy" id="2487747"/>
    <lineage>
        <taxon>Archaea</taxon>
        <taxon>Methanobacteriati</taxon>
        <taxon>Methanobacteriota</taxon>
        <taxon>Stenosarchaea group</taxon>
        <taxon>Halobacteria</taxon>
        <taxon>Halobacteriales</taxon>
        <taxon>Haloarculaceae</taxon>
        <taxon>Haloarcula</taxon>
    </lineage>
</organism>
<keyword evidence="4 6" id="KW-0805">Transcription regulation</keyword>
<feature type="domain" description="NusA-like second KH" evidence="8">
    <location>
        <begin position="77"/>
        <end position="138"/>
    </location>
</feature>
<comment type="caution">
    <text evidence="9">The sequence shown here is derived from an EMBL/GenBank/DDBJ whole genome shotgun (WGS) entry which is preliminary data.</text>
</comment>
<keyword evidence="5 6" id="KW-0804">Transcription</keyword>
<dbReference type="PANTHER" id="PTHR22648:SF0">
    <property type="entry name" value="TRANSCRIPTION TERMINATION_ANTITERMINATION PROTEIN NUSA"/>
    <property type="match status" value="1"/>
</dbReference>
<keyword evidence="10" id="KW-1185">Reference proteome</keyword>
<protein>
    <recommendedName>
        <fullName evidence="6">Probable transcription termination protein NusA</fullName>
    </recommendedName>
</protein>
<evidence type="ECO:0000256" key="2">
    <source>
        <dbReference type="ARBA" id="ARBA00022490"/>
    </source>
</evidence>
<evidence type="ECO:0000256" key="4">
    <source>
        <dbReference type="ARBA" id="ARBA00023015"/>
    </source>
</evidence>
<dbReference type="HAMAP" id="MF_00945_A">
    <property type="entry name" value="NusA_A"/>
    <property type="match status" value="1"/>
</dbReference>
<dbReference type="GO" id="GO:0006353">
    <property type="term" value="P:DNA-templated transcription termination"/>
    <property type="evidence" value="ECO:0007669"/>
    <property type="project" value="UniProtKB-UniRule"/>
</dbReference>
<dbReference type="NCBIfam" id="TIGR01952">
    <property type="entry name" value="nusA_arch"/>
    <property type="match status" value="1"/>
</dbReference>
<dbReference type="InterPro" id="IPR004044">
    <property type="entry name" value="KH_dom_type_2"/>
</dbReference>